<dbReference type="GO" id="GO:0003676">
    <property type="term" value="F:nucleic acid binding"/>
    <property type="evidence" value="ECO:0007669"/>
    <property type="project" value="InterPro"/>
</dbReference>
<dbReference type="AlphaFoldDB" id="A0A9X6NC08"/>
<accession>A0A9X6NC08</accession>
<feature type="transmembrane region" description="Helical" evidence="1">
    <location>
        <begin position="45"/>
        <end position="68"/>
    </location>
</feature>
<gene>
    <name evidence="2" type="ORF">BV898_15654</name>
</gene>
<keyword evidence="1" id="KW-0812">Transmembrane</keyword>
<reference evidence="3" key="1">
    <citation type="submission" date="2017-01" db="EMBL/GenBank/DDBJ databases">
        <title>Comparative genomics of anhydrobiosis in the tardigrade Hypsibius dujardini.</title>
        <authorList>
            <person name="Yoshida Y."/>
            <person name="Koutsovoulos G."/>
            <person name="Laetsch D."/>
            <person name="Stevens L."/>
            <person name="Kumar S."/>
            <person name="Horikawa D."/>
            <person name="Ishino K."/>
            <person name="Komine S."/>
            <person name="Tomita M."/>
            <person name="Blaxter M."/>
            <person name="Arakawa K."/>
        </authorList>
    </citation>
    <scope>NUCLEOTIDE SEQUENCE [LARGE SCALE GENOMIC DNA]</scope>
    <source>
        <strain evidence="3">Z151</strain>
    </source>
</reference>
<dbReference type="InterPro" id="IPR036397">
    <property type="entry name" value="RNaseH_sf"/>
</dbReference>
<dbReference type="CDD" id="cd00637">
    <property type="entry name" value="7tm_classA_rhodopsin-like"/>
    <property type="match status" value="1"/>
</dbReference>
<feature type="transmembrane region" description="Helical" evidence="1">
    <location>
        <begin position="363"/>
        <end position="380"/>
    </location>
</feature>
<comment type="caution">
    <text evidence="2">The sequence shown here is derived from an EMBL/GenBank/DDBJ whole genome shotgun (WGS) entry which is preliminary data.</text>
</comment>
<proteinExistence type="predicted"/>
<dbReference type="PANTHER" id="PTHR45698">
    <property type="entry name" value="TRACE AMINE-ASSOCIATED RECEPTOR 19N-RELATED"/>
    <property type="match status" value="1"/>
</dbReference>
<keyword evidence="3" id="KW-1185">Reference proteome</keyword>
<dbReference type="Gene3D" id="1.20.1070.10">
    <property type="entry name" value="Rhodopsin 7-helix transmembrane proteins"/>
    <property type="match status" value="1"/>
</dbReference>
<organism evidence="2 3">
    <name type="scientific">Hypsibius exemplaris</name>
    <name type="common">Freshwater tardigrade</name>
    <dbReference type="NCBI Taxonomy" id="2072580"/>
    <lineage>
        <taxon>Eukaryota</taxon>
        <taxon>Metazoa</taxon>
        <taxon>Ecdysozoa</taxon>
        <taxon>Tardigrada</taxon>
        <taxon>Eutardigrada</taxon>
        <taxon>Parachela</taxon>
        <taxon>Hypsibioidea</taxon>
        <taxon>Hypsibiidae</taxon>
        <taxon>Hypsibius</taxon>
    </lineage>
</organism>
<feature type="transmembrane region" description="Helical" evidence="1">
    <location>
        <begin position="12"/>
        <end position="33"/>
    </location>
</feature>
<keyword evidence="1" id="KW-1133">Transmembrane helix</keyword>
<dbReference type="PANTHER" id="PTHR45698:SF1">
    <property type="entry name" value="TRACE AMINE-ASSOCIATED RECEPTOR 13C-LIKE"/>
    <property type="match status" value="1"/>
</dbReference>
<feature type="transmembrane region" description="Helical" evidence="1">
    <location>
        <begin position="386"/>
        <end position="412"/>
    </location>
</feature>
<evidence type="ECO:0000313" key="3">
    <source>
        <dbReference type="Proteomes" id="UP000192578"/>
    </source>
</evidence>
<protein>
    <recommendedName>
        <fullName evidence="4">G-protein coupled receptors family 1 profile domain-containing protein</fullName>
    </recommendedName>
</protein>
<dbReference type="SUPFAM" id="SSF81321">
    <property type="entry name" value="Family A G protein-coupled receptor-like"/>
    <property type="match status" value="1"/>
</dbReference>
<keyword evidence="1" id="KW-0472">Membrane</keyword>
<dbReference type="EMBL" id="MTYJ01000216">
    <property type="protein sequence ID" value="OWA51160.1"/>
    <property type="molecule type" value="Genomic_DNA"/>
</dbReference>
<evidence type="ECO:0008006" key="4">
    <source>
        <dbReference type="Google" id="ProtNLM"/>
    </source>
</evidence>
<feature type="transmembrane region" description="Helical" evidence="1">
    <location>
        <begin position="573"/>
        <end position="596"/>
    </location>
</feature>
<feature type="transmembrane region" description="Helical" evidence="1">
    <location>
        <begin position="433"/>
        <end position="454"/>
    </location>
</feature>
<evidence type="ECO:0000313" key="2">
    <source>
        <dbReference type="EMBL" id="OWA51160.1"/>
    </source>
</evidence>
<sequence length="638" mass="72616">MGRGCTSRKYIVFTVLTLSVIVCSAPDLIFYLLVGFVPKFWNQKFYKAAGLMYSCETVVDPVMLVLVLEFEREKRGILKLAKKLCPQCLPSKRTEDLIKKVDAATDVDNPPTLDQMAERYDVSEMTIRRILSKNLKSDLLKKTKTHALSNKQAQQRLDRGPLFLKLLGGDRWKNVVPFDEFWLSMNDCGGIRDCYYRKKGKPVPESRTKNLKQTFPKKVMCAAGVSYSGATGIYFVPPTNKINSAFFLNNIVKPMVEKDVPRFFPGEEHKVILHFDSASSHTTPARGQWYNVEHHRRILVTERHIHKPDWIISLPVRDSTRLGFPHIRHSHHHHTAVQPHHLRPVAQQRALCPAAYMPNRSLLHGRVTIVLIGPLGHLPYTPVNTFINIFIGISVLTWINSAVIFANFAISVDRWLSVEFVVKYRASITHRKALVAGILTTFGATLILNVPGSIVFRNNQHFEPCAGLRTNALPGDVVFLIWLTVKGPVLFPLLFLSQLRIMIVAVRLKLQAYRRRHRLEVLPAGQAPPCEILVIYWGSFMCSMTIVFSTLISNIPNYIMIIVKGAPPSARLAGVYMTLVQHCISPVIYLLFWPLYRQAVIRLFRRVRAVVRAVIKPNTRVDPHSRKRRQPQIPQIPG</sequence>
<feature type="transmembrane region" description="Helical" evidence="1">
    <location>
        <begin position="531"/>
        <end position="553"/>
    </location>
</feature>
<dbReference type="Gene3D" id="3.30.420.10">
    <property type="entry name" value="Ribonuclease H-like superfamily/Ribonuclease H"/>
    <property type="match status" value="1"/>
</dbReference>
<name>A0A9X6NC08_HYPEX</name>
<dbReference type="Proteomes" id="UP000192578">
    <property type="component" value="Unassembled WGS sequence"/>
</dbReference>
<evidence type="ECO:0000256" key="1">
    <source>
        <dbReference type="SAM" id="Phobius"/>
    </source>
</evidence>